<name>A0A8C3QKH8_9PASS</name>
<reference evidence="1" key="1">
    <citation type="submission" date="2025-08" db="UniProtKB">
        <authorList>
            <consortium name="Ensembl"/>
        </authorList>
    </citation>
    <scope>IDENTIFICATION</scope>
</reference>
<evidence type="ECO:0000313" key="2">
    <source>
        <dbReference type="Proteomes" id="UP000694396"/>
    </source>
</evidence>
<reference evidence="1" key="2">
    <citation type="submission" date="2025-09" db="UniProtKB">
        <authorList>
            <consortium name="Ensembl"/>
        </authorList>
    </citation>
    <scope>IDENTIFICATION</scope>
</reference>
<dbReference type="Ensembl" id="ENSCRFT00000007821.1">
    <property type="protein sequence ID" value="ENSCRFP00000007552.1"/>
    <property type="gene ID" value="ENSCRFG00000005955.1"/>
</dbReference>
<proteinExistence type="predicted"/>
<dbReference type="AlphaFoldDB" id="A0A8C3QKH8"/>
<protein>
    <submittedName>
        <fullName evidence="1">Uncharacterized protein</fullName>
    </submittedName>
</protein>
<keyword evidence="2" id="KW-1185">Reference proteome</keyword>
<accession>A0A8C3QKH8</accession>
<sequence>KHKKNGPGTSRLGFGCGCFQIAPDTPWLLLACPDDWVGYCRICCFLLKDHRIWDQDQAQCSEPPWPCSGVRKW</sequence>
<organism evidence="1 2">
    <name type="scientific">Cyanoderma ruficeps</name>
    <name type="common">rufous-capped babbler</name>
    <dbReference type="NCBI Taxonomy" id="181631"/>
    <lineage>
        <taxon>Eukaryota</taxon>
        <taxon>Metazoa</taxon>
        <taxon>Chordata</taxon>
        <taxon>Craniata</taxon>
        <taxon>Vertebrata</taxon>
        <taxon>Euteleostomi</taxon>
        <taxon>Archelosauria</taxon>
        <taxon>Archosauria</taxon>
        <taxon>Dinosauria</taxon>
        <taxon>Saurischia</taxon>
        <taxon>Theropoda</taxon>
        <taxon>Coelurosauria</taxon>
        <taxon>Aves</taxon>
        <taxon>Neognathae</taxon>
        <taxon>Neoaves</taxon>
        <taxon>Telluraves</taxon>
        <taxon>Australaves</taxon>
        <taxon>Passeriformes</taxon>
        <taxon>Sylvioidea</taxon>
        <taxon>Timaliidae</taxon>
        <taxon>Cyanoderma</taxon>
    </lineage>
</organism>
<evidence type="ECO:0000313" key="1">
    <source>
        <dbReference type="Ensembl" id="ENSCRFP00000007552.1"/>
    </source>
</evidence>
<dbReference type="Proteomes" id="UP000694396">
    <property type="component" value="Unplaced"/>
</dbReference>